<dbReference type="PANTHER" id="PTHR43681">
    <property type="entry name" value="TRANSMEMBRANE GTPASE FZO"/>
    <property type="match status" value="1"/>
</dbReference>
<dbReference type="InterPro" id="IPR045063">
    <property type="entry name" value="Dynamin_N"/>
</dbReference>
<feature type="region of interest" description="Disordered" evidence="9">
    <location>
        <begin position="547"/>
        <end position="630"/>
    </location>
</feature>
<evidence type="ECO:0000256" key="2">
    <source>
        <dbReference type="ARBA" id="ARBA00004564"/>
    </source>
</evidence>
<proteinExistence type="predicted"/>
<comment type="subcellular location">
    <subcellularLocation>
        <location evidence="1">Endosome membrane</location>
        <topology evidence="1">Peripheral membrane protein</topology>
    </subcellularLocation>
    <subcellularLocation>
        <location evidence="2">Sarcoplasmic reticulum lumen</location>
    </subcellularLocation>
    <subcellularLocation>
        <location evidence="7">Sarcoplasmic reticulum membrane</location>
        <topology evidence="7">Peripheral membrane protein</topology>
    </subcellularLocation>
</comment>
<dbReference type="Pfam" id="PF18150">
    <property type="entry name" value="DUF5600"/>
    <property type="match status" value="1"/>
</dbReference>
<evidence type="ECO:0000256" key="5">
    <source>
        <dbReference type="ARBA" id="ARBA00023136"/>
    </source>
</evidence>
<evidence type="ECO:0000256" key="4">
    <source>
        <dbReference type="ARBA" id="ARBA00022951"/>
    </source>
</evidence>
<evidence type="ECO:0000313" key="11">
    <source>
        <dbReference type="EMBL" id="CCM14575.1"/>
    </source>
</evidence>
<dbReference type="GO" id="GO:0010008">
    <property type="term" value="C:endosome membrane"/>
    <property type="evidence" value="ECO:0007669"/>
    <property type="project" value="UniProtKB-SubCell"/>
</dbReference>
<accession>A0A1E1ITH3</accession>
<name>A0A1E1ITH3_LEIGU</name>
<feature type="compositionally biased region" description="Polar residues" evidence="9">
    <location>
        <begin position="556"/>
        <end position="573"/>
    </location>
</feature>
<dbReference type="Gene3D" id="3.40.50.300">
    <property type="entry name" value="P-loop containing nucleotide triphosphate hydrolases"/>
    <property type="match status" value="1"/>
</dbReference>
<dbReference type="EMBL" id="CALQ01000604">
    <property type="protein sequence ID" value="CCM14575.1"/>
    <property type="molecule type" value="Genomic_DNA"/>
</dbReference>
<evidence type="ECO:0000256" key="7">
    <source>
        <dbReference type="ARBA" id="ARBA00060448"/>
    </source>
</evidence>
<evidence type="ECO:0000256" key="6">
    <source>
        <dbReference type="ARBA" id="ARBA00023180"/>
    </source>
</evidence>
<feature type="region of interest" description="Disordered" evidence="9">
    <location>
        <begin position="1"/>
        <end position="20"/>
    </location>
</feature>
<protein>
    <recommendedName>
        <fullName evidence="8">Sarcalumenin</fullName>
    </recommendedName>
</protein>
<evidence type="ECO:0000256" key="1">
    <source>
        <dbReference type="ARBA" id="ARBA00004481"/>
    </source>
</evidence>
<evidence type="ECO:0000259" key="10">
    <source>
        <dbReference type="PROSITE" id="PS51718"/>
    </source>
</evidence>
<organism evidence="11">
    <name type="scientific">Leishmania guyanensis</name>
    <dbReference type="NCBI Taxonomy" id="5670"/>
    <lineage>
        <taxon>Eukaryota</taxon>
        <taxon>Discoba</taxon>
        <taxon>Euglenozoa</taxon>
        <taxon>Kinetoplastea</taxon>
        <taxon>Metakinetoplastina</taxon>
        <taxon>Trypanosomatida</taxon>
        <taxon>Trypanosomatidae</taxon>
        <taxon>Leishmaniinae</taxon>
        <taxon>Leishmania</taxon>
        <taxon>Leishmania guyanensis species complex</taxon>
    </lineage>
</organism>
<reference evidence="11" key="1">
    <citation type="submission" date="2012-08" db="EMBL/GenBank/DDBJ databases">
        <title>Comparative genomics of metastatic and non-metastatic Leishmania guyanensis provides insights into polygenic factors involved in Leishmania RNA virus infection.</title>
        <authorList>
            <person name="Smith D."/>
            <person name="Hertz-Fowler C."/>
            <person name="Martin R."/>
            <person name="Dickens N."/>
            <person name="Fasel N."/>
            <person name="Falquet L."/>
            <person name="Beverley S."/>
            <person name="Zangger H."/>
            <person name="Calderon-Copete S."/>
            <person name="Mottram J."/>
            <person name="Xenarios I."/>
        </authorList>
    </citation>
    <scope>NUCLEOTIDE SEQUENCE</scope>
    <source>
        <strain evidence="11">MHOM/BR/75/M4147/SSU:IR2SAT-LUC</strain>
    </source>
</reference>
<sequence>MPVSEAPAAGPLHARESGGDVPGSMGTLIKKLYPLYTQRVQPLEEMYNFHIFRPSWYEETILNERPFVTLFGPWSAGKTTFINYLLQSNALWTGPQPTTAEFTVIMYGEEPGPIDGQALVNSKYLPFKGLQDFGESFINNLKGFQEPHSLLERVTLIDSPGVLESAKDIHQRKYDYVKVCRWFAERSDLILVFFDPSKLDAGAELRQLFQTSFKGIENRLRLVLNKADTISTQELMRVYGSLFWNLSNFINTTEPPRVYVGSFWDKPYNSNSFSLLFAEEKVDLLQELVEIIPQQAKDKKVASLIRRAKEVLVHAVIIGGIRTDLPAIFGKSKAKRKAVEQLPRRYELIGARYKMNHRDFPPVQAYKAFLERFDAEKFPPLKKPEKAGLIRGVQELIDTILPAMLRPVRDIRAANPFHEDERAGLLNMYRDRVLSQYDGRRDMQGSPDNVDSTKRRYLSNSAAQGPSPSVTAAPASNPSSLFGPSTVVTALSASPSFTGPPSLTMAASSTAATAAPTAAPQPQTSAATMPSLADTQSMMTMMQQLLANRQQQGQQHSSAAATTISHGKSFSSTPQPPANPAESSLPPSPQESGFDNELCPPTVMSPLGAPPYRAPEMNTWTDGEVLKQLQ</sequence>
<dbReference type="PANTHER" id="PTHR43681:SF1">
    <property type="entry name" value="SARCALUMENIN"/>
    <property type="match status" value="1"/>
</dbReference>
<dbReference type="InterPro" id="IPR027417">
    <property type="entry name" value="P-loop_NTPase"/>
</dbReference>
<dbReference type="GO" id="GO:0005525">
    <property type="term" value="F:GTP binding"/>
    <property type="evidence" value="ECO:0007669"/>
    <property type="project" value="InterPro"/>
</dbReference>
<dbReference type="InterPro" id="IPR040990">
    <property type="entry name" value="DUF5600"/>
</dbReference>
<evidence type="ECO:0000256" key="3">
    <source>
        <dbReference type="ARBA" id="ARBA00022729"/>
    </source>
</evidence>
<dbReference type="CDD" id="cd09913">
    <property type="entry name" value="EHD"/>
    <property type="match status" value="1"/>
</dbReference>
<dbReference type="Pfam" id="PF00350">
    <property type="entry name" value="Dynamin_N"/>
    <property type="match status" value="1"/>
</dbReference>
<evidence type="ECO:0000256" key="8">
    <source>
        <dbReference type="ARBA" id="ARBA00074933"/>
    </source>
</evidence>
<keyword evidence="3" id="KW-0732">Signal</keyword>
<dbReference type="InterPro" id="IPR030381">
    <property type="entry name" value="G_DYNAMIN_dom"/>
</dbReference>
<dbReference type="AlphaFoldDB" id="A0A1E1ITH3"/>
<feature type="domain" description="Dynamin-type G" evidence="10">
    <location>
        <begin position="62"/>
        <end position="305"/>
    </location>
</feature>
<dbReference type="FunFam" id="3.40.50.300:FF:000635">
    <property type="entry name" value="Sarcalumenin, putative"/>
    <property type="match status" value="1"/>
</dbReference>
<dbReference type="Gene3D" id="1.10.268.20">
    <property type="match status" value="1"/>
</dbReference>
<gene>
    <name evidence="11" type="primary">LgM4147LRVhigh.19.00720.00260</name>
    <name evidence="11" type="ORF">BN36_1920770</name>
</gene>
<keyword evidence="5" id="KW-0472">Membrane</keyword>
<dbReference type="PROSITE" id="PS51718">
    <property type="entry name" value="G_DYNAMIN_2"/>
    <property type="match status" value="1"/>
</dbReference>
<keyword evidence="6" id="KW-0325">Glycoprotein</keyword>
<dbReference type="InterPro" id="IPR051943">
    <property type="entry name" value="TRAFAC_Dynamin-like_GTPase"/>
</dbReference>
<keyword evidence="4" id="KW-0703">Sarcoplasmic reticulum</keyword>
<evidence type="ECO:0000256" key="9">
    <source>
        <dbReference type="SAM" id="MobiDB-lite"/>
    </source>
</evidence>
<feature type="region of interest" description="Disordered" evidence="9">
    <location>
        <begin position="459"/>
        <end position="479"/>
    </location>
</feature>
<dbReference type="SUPFAM" id="SSF52540">
    <property type="entry name" value="P-loop containing nucleoside triphosphate hydrolases"/>
    <property type="match status" value="1"/>
</dbReference>
<dbReference type="GO" id="GO:0005886">
    <property type="term" value="C:plasma membrane"/>
    <property type="evidence" value="ECO:0007669"/>
    <property type="project" value="UniProtKB-SubCell"/>
</dbReference>